<sequence length="50" mass="5528">MPYTREGTAKISTRDVEYVTYRAATVQRLVRISMNITEDALIAAIGVVPS</sequence>
<proteinExistence type="predicted"/>
<dbReference type="AlphaFoldDB" id="A0A284VMY4"/>
<organism evidence="1 2">
    <name type="scientific">Candidatus Methanoperedens nitratireducens</name>
    <dbReference type="NCBI Taxonomy" id="1392998"/>
    <lineage>
        <taxon>Archaea</taxon>
        <taxon>Methanobacteriati</taxon>
        <taxon>Methanobacteriota</taxon>
        <taxon>Stenosarchaea group</taxon>
        <taxon>Methanomicrobia</taxon>
        <taxon>Methanosarcinales</taxon>
        <taxon>ANME-2 cluster</taxon>
        <taxon>Candidatus Methanoperedentaceae</taxon>
        <taxon>Candidatus Methanoperedens</taxon>
    </lineage>
</organism>
<reference evidence="2" key="1">
    <citation type="submission" date="2017-06" db="EMBL/GenBank/DDBJ databases">
        <authorList>
            <person name="Cremers G."/>
        </authorList>
    </citation>
    <scope>NUCLEOTIDE SEQUENCE [LARGE SCALE GENOMIC DNA]</scope>
</reference>
<keyword evidence="2" id="KW-1185">Reference proteome</keyword>
<name>A0A284VMY4_9EURY</name>
<protein>
    <submittedName>
        <fullName evidence="1">Uncharacterized protein</fullName>
    </submittedName>
</protein>
<evidence type="ECO:0000313" key="2">
    <source>
        <dbReference type="Proteomes" id="UP000218615"/>
    </source>
</evidence>
<dbReference type="Proteomes" id="UP000218615">
    <property type="component" value="Unassembled WGS sequence"/>
</dbReference>
<accession>A0A284VMY4</accession>
<dbReference type="EMBL" id="FZMP01000099">
    <property type="protein sequence ID" value="SNQ60557.1"/>
    <property type="molecule type" value="Genomic_DNA"/>
</dbReference>
<gene>
    <name evidence="1" type="ORF">MNV_1880008</name>
</gene>
<evidence type="ECO:0000313" key="1">
    <source>
        <dbReference type="EMBL" id="SNQ60557.1"/>
    </source>
</evidence>